<dbReference type="AlphaFoldDB" id="A0A7G7MK58"/>
<dbReference type="EMBL" id="CP060131">
    <property type="protein sequence ID" value="QNG53169.1"/>
    <property type="molecule type" value="Genomic_DNA"/>
</dbReference>
<feature type="signal peptide" evidence="7">
    <location>
        <begin position="1"/>
        <end position="25"/>
    </location>
</feature>
<keyword evidence="5 6" id="KW-0961">Cell wall biogenesis/degradation</keyword>
<dbReference type="GO" id="GO:0071972">
    <property type="term" value="F:peptidoglycan L,D-transpeptidase activity"/>
    <property type="evidence" value="ECO:0007669"/>
    <property type="project" value="TreeGrafter"/>
</dbReference>
<evidence type="ECO:0000259" key="8">
    <source>
        <dbReference type="PROSITE" id="PS52029"/>
    </source>
</evidence>
<evidence type="ECO:0000256" key="6">
    <source>
        <dbReference type="PROSITE-ProRule" id="PRU01373"/>
    </source>
</evidence>
<evidence type="ECO:0000256" key="2">
    <source>
        <dbReference type="ARBA" id="ARBA00022679"/>
    </source>
</evidence>
<dbReference type="InterPro" id="IPR038063">
    <property type="entry name" value="Transpep_catalytic_dom"/>
</dbReference>
<evidence type="ECO:0000313" key="10">
    <source>
        <dbReference type="Proteomes" id="UP000515728"/>
    </source>
</evidence>
<feature type="domain" description="L,D-TPase catalytic" evidence="8">
    <location>
        <begin position="101"/>
        <end position="207"/>
    </location>
</feature>
<reference evidence="9 10" key="1">
    <citation type="submission" date="2020-08" db="EMBL/GenBank/DDBJ databases">
        <authorList>
            <person name="Mo P."/>
        </authorList>
    </citation>
    <scope>NUCLEOTIDE SEQUENCE [LARGE SCALE GENOMIC DNA]</scope>
    <source>
        <strain evidence="9 10">CGMCC 4.1532</strain>
    </source>
</reference>
<keyword evidence="3 6" id="KW-0133">Cell shape</keyword>
<gene>
    <name evidence="9" type="ORF">H6H00_03900</name>
</gene>
<proteinExistence type="predicted"/>
<accession>A0A7G7MK58</accession>
<dbReference type="Proteomes" id="UP000515728">
    <property type="component" value="Chromosome"/>
</dbReference>
<dbReference type="Pfam" id="PF03734">
    <property type="entry name" value="YkuD"/>
    <property type="match status" value="1"/>
</dbReference>
<protein>
    <submittedName>
        <fullName evidence="9">L,D-transpeptidase</fullName>
    </submittedName>
</protein>
<keyword evidence="2" id="KW-0808">Transferase</keyword>
<feature type="active site" description="Proton donor/acceptor" evidence="6">
    <location>
        <position position="172"/>
    </location>
</feature>
<feature type="chain" id="PRO_5039465452" evidence="7">
    <location>
        <begin position="26"/>
        <end position="208"/>
    </location>
</feature>
<organism evidence="9 10">
    <name type="scientific">Pseudonocardia petroleophila</name>
    <dbReference type="NCBI Taxonomy" id="37331"/>
    <lineage>
        <taxon>Bacteria</taxon>
        <taxon>Bacillati</taxon>
        <taxon>Actinomycetota</taxon>
        <taxon>Actinomycetes</taxon>
        <taxon>Pseudonocardiales</taxon>
        <taxon>Pseudonocardiaceae</taxon>
        <taxon>Pseudonocardia</taxon>
    </lineage>
</organism>
<evidence type="ECO:0000256" key="4">
    <source>
        <dbReference type="ARBA" id="ARBA00022984"/>
    </source>
</evidence>
<evidence type="ECO:0000256" key="3">
    <source>
        <dbReference type="ARBA" id="ARBA00022960"/>
    </source>
</evidence>
<dbReference type="GO" id="GO:0071555">
    <property type="term" value="P:cell wall organization"/>
    <property type="evidence" value="ECO:0007669"/>
    <property type="project" value="UniProtKB-UniRule"/>
</dbReference>
<dbReference type="KEGG" id="ppel:H6H00_03900"/>
<keyword evidence="7" id="KW-0732">Signal</keyword>
<dbReference type="GO" id="GO:0016740">
    <property type="term" value="F:transferase activity"/>
    <property type="evidence" value="ECO:0007669"/>
    <property type="project" value="UniProtKB-KW"/>
</dbReference>
<dbReference type="CDD" id="cd16913">
    <property type="entry name" value="YkuD_like"/>
    <property type="match status" value="1"/>
</dbReference>
<dbReference type="InterPro" id="IPR005490">
    <property type="entry name" value="LD_TPept_cat_dom"/>
</dbReference>
<dbReference type="GO" id="GO:0018104">
    <property type="term" value="P:peptidoglycan-protein cross-linking"/>
    <property type="evidence" value="ECO:0007669"/>
    <property type="project" value="TreeGrafter"/>
</dbReference>
<dbReference type="SUPFAM" id="SSF141523">
    <property type="entry name" value="L,D-transpeptidase catalytic domain-like"/>
    <property type="match status" value="1"/>
</dbReference>
<dbReference type="PROSITE" id="PS52029">
    <property type="entry name" value="LD_TPASE"/>
    <property type="match status" value="1"/>
</dbReference>
<keyword evidence="10" id="KW-1185">Reference proteome</keyword>
<sequence>MRVRRVLSLLVVVALTGLLSGAAAGAGPTAQAAVAAAVGLLPSRVQEAVIAPAAPAPVAPAAAPEAAPEAAPVAPQQARQRVTSVRVAPVNVPGTPCTSNARACVDLSGDRAWLIEDGEIAYGPVPTTSGRPGFRTPPGTFPVTFHSRDHVSSIYDAPMPYSVFFNGGIAFHQGSLSQLSHGCIHLSRAAAREFFGSLERGDLVQVVP</sequence>
<dbReference type="PANTHER" id="PTHR30582:SF33">
    <property type="entry name" value="EXPORTED PROTEIN"/>
    <property type="match status" value="1"/>
</dbReference>
<name>A0A7G7MK58_9PSEU</name>
<evidence type="ECO:0000256" key="5">
    <source>
        <dbReference type="ARBA" id="ARBA00023316"/>
    </source>
</evidence>
<evidence type="ECO:0000256" key="7">
    <source>
        <dbReference type="SAM" id="SignalP"/>
    </source>
</evidence>
<dbReference type="UniPathway" id="UPA00219"/>
<feature type="active site" description="Nucleophile" evidence="6">
    <location>
        <position position="183"/>
    </location>
</feature>
<keyword evidence="4 6" id="KW-0573">Peptidoglycan synthesis</keyword>
<dbReference type="Gene3D" id="2.40.440.10">
    <property type="entry name" value="L,D-transpeptidase catalytic domain-like"/>
    <property type="match status" value="1"/>
</dbReference>
<dbReference type="GO" id="GO:0008360">
    <property type="term" value="P:regulation of cell shape"/>
    <property type="evidence" value="ECO:0007669"/>
    <property type="project" value="UniProtKB-UniRule"/>
</dbReference>
<comment type="pathway">
    <text evidence="1 6">Cell wall biogenesis; peptidoglycan biosynthesis.</text>
</comment>
<evidence type="ECO:0000313" key="9">
    <source>
        <dbReference type="EMBL" id="QNG53169.1"/>
    </source>
</evidence>
<dbReference type="GO" id="GO:0005576">
    <property type="term" value="C:extracellular region"/>
    <property type="evidence" value="ECO:0007669"/>
    <property type="project" value="TreeGrafter"/>
</dbReference>
<dbReference type="InterPro" id="IPR050979">
    <property type="entry name" value="LD-transpeptidase"/>
</dbReference>
<dbReference type="PANTHER" id="PTHR30582">
    <property type="entry name" value="L,D-TRANSPEPTIDASE"/>
    <property type="match status" value="1"/>
</dbReference>
<evidence type="ECO:0000256" key="1">
    <source>
        <dbReference type="ARBA" id="ARBA00004752"/>
    </source>
</evidence>